<keyword evidence="2" id="KW-1185">Reference proteome</keyword>
<organism evidence="1 2">
    <name type="scientific">Marasmiellus scandens</name>
    <dbReference type="NCBI Taxonomy" id="2682957"/>
    <lineage>
        <taxon>Eukaryota</taxon>
        <taxon>Fungi</taxon>
        <taxon>Dikarya</taxon>
        <taxon>Basidiomycota</taxon>
        <taxon>Agaricomycotina</taxon>
        <taxon>Agaricomycetes</taxon>
        <taxon>Agaricomycetidae</taxon>
        <taxon>Agaricales</taxon>
        <taxon>Marasmiineae</taxon>
        <taxon>Omphalotaceae</taxon>
        <taxon>Marasmiellus</taxon>
    </lineage>
</organism>
<protein>
    <recommendedName>
        <fullName evidence="3">DNA helicase</fullName>
    </recommendedName>
</protein>
<evidence type="ECO:0000313" key="2">
    <source>
        <dbReference type="Proteomes" id="UP001498398"/>
    </source>
</evidence>
<dbReference type="CDD" id="cd18809">
    <property type="entry name" value="SF1_C_RecD"/>
    <property type="match status" value="1"/>
</dbReference>
<dbReference type="InterPro" id="IPR051055">
    <property type="entry name" value="PIF1_helicase"/>
</dbReference>
<evidence type="ECO:0008006" key="3">
    <source>
        <dbReference type="Google" id="ProtNLM"/>
    </source>
</evidence>
<dbReference type="EMBL" id="JBANRG010000046">
    <property type="protein sequence ID" value="KAK7445783.1"/>
    <property type="molecule type" value="Genomic_DNA"/>
</dbReference>
<dbReference type="SUPFAM" id="SSF52540">
    <property type="entry name" value="P-loop containing nucleoside triphosphate hydrolases"/>
    <property type="match status" value="1"/>
</dbReference>
<dbReference type="PANTHER" id="PTHR47642:SF6">
    <property type="entry name" value="ATP-DEPENDENT DNA HELICASE"/>
    <property type="match status" value="1"/>
</dbReference>
<comment type="caution">
    <text evidence="1">The sequence shown here is derived from an EMBL/GenBank/DDBJ whole genome shotgun (WGS) entry which is preliminary data.</text>
</comment>
<dbReference type="Proteomes" id="UP001498398">
    <property type="component" value="Unassembled WGS sequence"/>
</dbReference>
<name>A0ABR1J143_9AGAR</name>
<sequence length="475" mass="52619">MNLGARVTSPVYLHSYDIASEDVALLKTRLASRVQPDWSSKTWATAPLVVSENAVKDAANVEAVKAFAMRTGRPLHWYYASHTHSELDFGNAALREKLCSSKTTNSTKYMGKLPLVVGMPVIITSNFDVGNGVVNGTHGILKKIRYRMDGTHRHATSCVVQAFHSIGSPMSNLTDMEIPVVEQESEVYYIHPYNGRKLAVSRMQVPILPAFAITCHKAQGRTLDSVVVDLMLCRGSESPYVMLSRAKTLDSVVVLRCRLSEDLRVELRRIQILELQTIMRYAAIDEERSEAQSQLQSIYSMMKSPVNYAHITQEELLPVTCNALNKFCASADVYNEAHRILASAEGSIDGLLDSELLVGPEKIQKRRGGVDGNTSAPARKRRRVNVVEGAPSFHVSPHPSGLISTIMSAFDYRPSSHNTPVIQARCQPKGLYDYIVNLLDKQIGKGALANVIPGKDFFRSVRPGTRAYSFVDRNE</sequence>
<evidence type="ECO:0000313" key="1">
    <source>
        <dbReference type="EMBL" id="KAK7445783.1"/>
    </source>
</evidence>
<accession>A0ABR1J143</accession>
<dbReference type="InterPro" id="IPR027417">
    <property type="entry name" value="P-loop_NTPase"/>
</dbReference>
<dbReference type="Gene3D" id="3.40.50.300">
    <property type="entry name" value="P-loop containing nucleotide triphosphate hydrolases"/>
    <property type="match status" value="1"/>
</dbReference>
<proteinExistence type="predicted"/>
<dbReference type="PANTHER" id="PTHR47642">
    <property type="entry name" value="ATP-DEPENDENT DNA HELICASE"/>
    <property type="match status" value="1"/>
</dbReference>
<reference evidence="1 2" key="1">
    <citation type="submission" date="2024-01" db="EMBL/GenBank/DDBJ databases">
        <title>A draft genome for the cacao thread blight pathogen Marasmiellus scandens.</title>
        <authorList>
            <person name="Baruah I.K."/>
            <person name="Leung J."/>
            <person name="Bukari Y."/>
            <person name="Amoako-Attah I."/>
            <person name="Meinhardt L.W."/>
            <person name="Bailey B.A."/>
            <person name="Cohen S.P."/>
        </authorList>
    </citation>
    <scope>NUCLEOTIDE SEQUENCE [LARGE SCALE GENOMIC DNA]</scope>
    <source>
        <strain evidence="1 2">GH-19</strain>
    </source>
</reference>
<gene>
    <name evidence="1" type="ORF">VKT23_014779</name>
</gene>